<comment type="caution">
    <text evidence="1">The sequence shown here is derived from an EMBL/GenBank/DDBJ whole genome shotgun (WGS) entry which is preliminary data.</text>
</comment>
<keyword evidence="2" id="KW-1185">Reference proteome</keyword>
<dbReference type="EMBL" id="RKLR01000007">
    <property type="protein sequence ID" value="MBX0324570.1"/>
    <property type="molecule type" value="Genomic_DNA"/>
</dbReference>
<sequence length="58" mass="6421">MATDPAAYRIEETGQRVTAVELDLHLFFGVWAAVDRSDGVWTVRTENGEELTLVPDDG</sequence>
<gene>
    <name evidence="1" type="ORF">EGH21_16190</name>
</gene>
<evidence type="ECO:0008006" key="3">
    <source>
        <dbReference type="Google" id="ProtNLM"/>
    </source>
</evidence>
<evidence type="ECO:0000313" key="1">
    <source>
        <dbReference type="EMBL" id="MBX0324570.1"/>
    </source>
</evidence>
<reference evidence="1 2" key="1">
    <citation type="submission" date="2021-06" db="EMBL/GenBank/DDBJ databases">
        <title>Halomicroarcula sp. a new haloarchaeum isolated from saline soil.</title>
        <authorList>
            <person name="Duran-Viseras A."/>
            <person name="Sanchez-Porro C."/>
            <person name="Ventosa A."/>
        </authorList>
    </citation>
    <scope>NUCLEOTIDE SEQUENCE [LARGE SCALE GENOMIC DNA]</scope>
    <source>
        <strain evidence="1 2">F13</strain>
    </source>
</reference>
<dbReference type="Proteomes" id="UP001430377">
    <property type="component" value="Unassembled WGS sequence"/>
</dbReference>
<accession>A0AAW4PVN5</accession>
<dbReference type="RefSeq" id="WP_220619524.1">
    <property type="nucleotide sequence ID" value="NZ_RKLR01000007.1"/>
</dbReference>
<organism evidence="1 2">
    <name type="scientific">Haloarcula rubra</name>
    <dbReference type="NCBI Taxonomy" id="2487747"/>
    <lineage>
        <taxon>Archaea</taxon>
        <taxon>Methanobacteriati</taxon>
        <taxon>Methanobacteriota</taxon>
        <taxon>Stenosarchaea group</taxon>
        <taxon>Halobacteria</taxon>
        <taxon>Halobacteriales</taxon>
        <taxon>Haloarculaceae</taxon>
        <taxon>Haloarcula</taxon>
    </lineage>
</organism>
<dbReference type="AlphaFoldDB" id="A0AAW4PVN5"/>
<proteinExistence type="predicted"/>
<name>A0AAW4PVN5_9EURY</name>
<protein>
    <recommendedName>
        <fullName evidence="3">Halobacterial output domain-containing protein</fullName>
    </recommendedName>
</protein>
<evidence type="ECO:0000313" key="2">
    <source>
        <dbReference type="Proteomes" id="UP001430377"/>
    </source>
</evidence>